<name>A0A5C7FVJ5_9BURK</name>
<evidence type="ECO:0000313" key="2">
    <source>
        <dbReference type="Proteomes" id="UP000321413"/>
    </source>
</evidence>
<evidence type="ECO:0000313" key="1">
    <source>
        <dbReference type="EMBL" id="TXF99360.1"/>
    </source>
</evidence>
<gene>
    <name evidence="1" type="ORF">FVD38_12705</name>
</gene>
<accession>A0A5C7FVJ5</accession>
<dbReference type="Proteomes" id="UP000321413">
    <property type="component" value="Unassembled WGS sequence"/>
</dbReference>
<dbReference type="RefSeq" id="WP_147935142.1">
    <property type="nucleotide sequence ID" value="NZ_VPFD01000013.1"/>
</dbReference>
<proteinExistence type="predicted"/>
<organism evidence="1 2">
    <name type="scientific">Massilia arenae</name>
    <dbReference type="NCBI Taxonomy" id="2603288"/>
    <lineage>
        <taxon>Bacteria</taxon>
        <taxon>Pseudomonadati</taxon>
        <taxon>Pseudomonadota</taxon>
        <taxon>Betaproteobacteria</taxon>
        <taxon>Burkholderiales</taxon>
        <taxon>Oxalobacteraceae</taxon>
        <taxon>Telluria group</taxon>
        <taxon>Massilia</taxon>
    </lineage>
</organism>
<dbReference type="AlphaFoldDB" id="A0A5C7FVJ5"/>
<dbReference type="EMBL" id="VPFD01000013">
    <property type="protein sequence ID" value="TXF99360.1"/>
    <property type="molecule type" value="Genomic_DNA"/>
</dbReference>
<comment type="caution">
    <text evidence="1">The sequence shown here is derived from an EMBL/GenBank/DDBJ whole genome shotgun (WGS) entry which is preliminary data.</text>
</comment>
<reference evidence="1 2" key="1">
    <citation type="submission" date="2019-08" db="EMBL/GenBank/DDBJ databases">
        <title>Massilia golmudensis sp. nov., isolated from sand in the Qinghai-Tibetan Plateau.</title>
        <authorList>
            <person name="Zhang B."/>
        </authorList>
    </citation>
    <scope>NUCLEOTIDE SEQUENCE [LARGE SCALE GENOMIC DNA]</scope>
    <source>
        <strain evidence="1 2">GEM5</strain>
    </source>
</reference>
<keyword evidence="2" id="KW-1185">Reference proteome</keyword>
<sequence length="67" mass="7415">MANKALSTRQKMRLRVEPSQQFGKPRNPLAALAKARAAGPHAKPLSSERHEAKQALRKVKLVADEDD</sequence>
<protein>
    <submittedName>
        <fullName evidence="1">Uncharacterized protein</fullName>
    </submittedName>
</protein>